<sequence>MLDLSMGEIGVIAAIALVVLGPDKLPQVAKTAGSLMGKAQRFVSQVKNDIDKEVELSELKKIQEDAKKMASDLQSSLKNTTDSIEKQVSDVRDSVTSAGQEVKSTMDNASKELKDQWMESTAPKAELSMENIVDGTAKTETASTSVAAGQGKNAAWENLDKSVDTSMLEKAFDWGASDIKPTLPQELSGPAPTVDSYNFGQAPANAPMADPNAPTLADLMREINALKQQVEAQKVASVSKTGAGRFAPRSHVNKTRISRV</sequence>
<organism evidence="12 13">
    <name type="scientific">Parasutterella excrementihominis</name>
    <dbReference type="NCBI Taxonomy" id="487175"/>
    <lineage>
        <taxon>Bacteria</taxon>
        <taxon>Pseudomonadati</taxon>
        <taxon>Pseudomonadota</taxon>
        <taxon>Betaproteobacteria</taxon>
        <taxon>Burkholderiales</taxon>
        <taxon>Sutterellaceae</taxon>
        <taxon>Parasutterella</taxon>
    </lineage>
</organism>
<dbReference type="GeneID" id="43349223"/>
<evidence type="ECO:0000256" key="1">
    <source>
        <dbReference type="ARBA" id="ARBA00004167"/>
    </source>
</evidence>
<protein>
    <recommendedName>
        <fullName evidence="10">Sec-independent protein translocase protein TatB</fullName>
    </recommendedName>
</protein>
<accession>A0A6I3RXV4</accession>
<evidence type="ECO:0000256" key="11">
    <source>
        <dbReference type="SAM" id="MobiDB-lite"/>
    </source>
</evidence>
<evidence type="ECO:0000256" key="4">
    <source>
        <dbReference type="ARBA" id="ARBA00022519"/>
    </source>
</evidence>
<dbReference type="InterPro" id="IPR018448">
    <property type="entry name" value="TatB"/>
</dbReference>
<dbReference type="GO" id="GO:0008320">
    <property type="term" value="F:protein transmembrane transporter activity"/>
    <property type="evidence" value="ECO:0007669"/>
    <property type="project" value="UniProtKB-UniRule"/>
</dbReference>
<dbReference type="AlphaFoldDB" id="A0A6I3RXV4"/>
<dbReference type="HAMAP" id="MF_00237">
    <property type="entry name" value="TatB"/>
    <property type="match status" value="1"/>
</dbReference>
<dbReference type="Proteomes" id="UP000462362">
    <property type="component" value="Unassembled WGS sequence"/>
</dbReference>
<reference evidence="12 13" key="1">
    <citation type="journal article" date="2019" name="Nat. Med.">
        <title>A library of human gut bacterial isolates paired with longitudinal multiomics data enables mechanistic microbiome research.</title>
        <authorList>
            <person name="Poyet M."/>
            <person name="Groussin M."/>
            <person name="Gibbons S.M."/>
            <person name="Avila-Pacheco J."/>
            <person name="Jiang X."/>
            <person name="Kearney S.M."/>
            <person name="Perrotta A.R."/>
            <person name="Berdy B."/>
            <person name="Zhao S."/>
            <person name="Lieberman T.D."/>
            <person name="Swanson P.K."/>
            <person name="Smith M."/>
            <person name="Roesemann S."/>
            <person name="Alexander J.E."/>
            <person name="Rich S.A."/>
            <person name="Livny J."/>
            <person name="Vlamakis H."/>
            <person name="Clish C."/>
            <person name="Bullock K."/>
            <person name="Deik A."/>
            <person name="Scott J."/>
            <person name="Pierce K.A."/>
            <person name="Xavier R.J."/>
            <person name="Alm E.J."/>
        </authorList>
    </citation>
    <scope>NUCLEOTIDE SEQUENCE [LARGE SCALE GENOMIC DNA]</scope>
    <source>
        <strain evidence="12 13">BIOML-A2</strain>
    </source>
</reference>
<dbReference type="GO" id="GO:0043953">
    <property type="term" value="P:protein transport by the Tat complex"/>
    <property type="evidence" value="ECO:0007669"/>
    <property type="project" value="UniProtKB-UniRule"/>
</dbReference>
<keyword evidence="8 10" id="KW-0811">Translocation</keyword>
<evidence type="ECO:0000256" key="6">
    <source>
        <dbReference type="ARBA" id="ARBA00022927"/>
    </source>
</evidence>
<comment type="similarity">
    <text evidence="10">Belongs to the TatB family.</text>
</comment>
<keyword evidence="3 10" id="KW-1003">Cell membrane</keyword>
<feature type="region of interest" description="Disordered" evidence="11">
    <location>
        <begin position="237"/>
        <end position="260"/>
    </location>
</feature>
<keyword evidence="2 10" id="KW-0813">Transport</keyword>
<dbReference type="NCBIfam" id="TIGR01410">
    <property type="entry name" value="tatB"/>
    <property type="match status" value="1"/>
</dbReference>
<proteinExistence type="inferred from homology"/>
<dbReference type="Pfam" id="PF02416">
    <property type="entry name" value="TatA_B_E"/>
    <property type="match status" value="1"/>
</dbReference>
<evidence type="ECO:0000256" key="10">
    <source>
        <dbReference type="HAMAP-Rule" id="MF_00237"/>
    </source>
</evidence>
<comment type="caution">
    <text evidence="12">The sequence shown here is derived from an EMBL/GenBank/DDBJ whole genome shotgun (WGS) entry which is preliminary data.</text>
</comment>
<name>A0A6I3RXV4_9BURK</name>
<comment type="subunit">
    <text evidence="10">The Tat system comprises two distinct complexes: a TatABC complex, containing multiple copies of TatA, TatB and TatC subunits, and a separate TatA complex, containing only TatA subunits. Substrates initially bind to the TatABC complex, which probably triggers association of the separate TatA complex to form the active translocon.</text>
</comment>
<evidence type="ECO:0000256" key="8">
    <source>
        <dbReference type="ARBA" id="ARBA00023010"/>
    </source>
</evidence>
<gene>
    <name evidence="10 12" type="primary">tatB</name>
    <name evidence="12" type="ORF">GMD42_03120</name>
</gene>
<evidence type="ECO:0000256" key="5">
    <source>
        <dbReference type="ARBA" id="ARBA00022692"/>
    </source>
</evidence>
<evidence type="ECO:0000313" key="13">
    <source>
        <dbReference type="Proteomes" id="UP000462362"/>
    </source>
</evidence>
<dbReference type="Gene3D" id="1.20.5.3310">
    <property type="match status" value="1"/>
</dbReference>
<keyword evidence="6 10" id="KW-0653">Protein transport</keyword>
<evidence type="ECO:0000313" key="12">
    <source>
        <dbReference type="EMBL" id="MTU42627.1"/>
    </source>
</evidence>
<dbReference type="EMBL" id="WNCL01000006">
    <property type="protein sequence ID" value="MTU42627.1"/>
    <property type="molecule type" value="Genomic_DNA"/>
</dbReference>
<keyword evidence="9 10" id="KW-0472">Membrane</keyword>
<comment type="subcellular location">
    <subcellularLocation>
        <location evidence="10">Cell membrane</location>
        <topology evidence="10">Single-pass membrane protein</topology>
    </subcellularLocation>
    <subcellularLocation>
        <location evidence="1">Membrane</location>
        <topology evidence="1">Single-pass membrane protein</topology>
    </subcellularLocation>
</comment>
<keyword evidence="7 10" id="KW-1133">Transmembrane helix</keyword>
<dbReference type="RefSeq" id="WP_008864549.1">
    <property type="nucleotide sequence ID" value="NZ_CAJUON010000003.1"/>
</dbReference>
<evidence type="ECO:0000256" key="3">
    <source>
        <dbReference type="ARBA" id="ARBA00022475"/>
    </source>
</evidence>
<feature type="compositionally biased region" description="Basic residues" evidence="11">
    <location>
        <begin position="251"/>
        <end position="260"/>
    </location>
</feature>
<evidence type="ECO:0000256" key="7">
    <source>
        <dbReference type="ARBA" id="ARBA00022989"/>
    </source>
</evidence>
<keyword evidence="4" id="KW-0997">Cell inner membrane</keyword>
<dbReference type="PRINTS" id="PR01506">
    <property type="entry name" value="TATBPROTEIN"/>
</dbReference>
<evidence type="ECO:0000256" key="9">
    <source>
        <dbReference type="ARBA" id="ARBA00023136"/>
    </source>
</evidence>
<evidence type="ECO:0000256" key="2">
    <source>
        <dbReference type="ARBA" id="ARBA00022448"/>
    </source>
</evidence>
<comment type="function">
    <text evidence="10">Part of the twin-arginine translocation (Tat) system that transports large folded proteins containing a characteristic twin-arginine motif in their signal peptide across membranes. Together with TatC, TatB is part of a receptor directly interacting with Tat signal peptides. TatB may form an oligomeric binding site that transiently accommodates folded Tat precursor proteins before their translocation.</text>
</comment>
<keyword evidence="5 10" id="KW-0812">Transmembrane</keyword>
<dbReference type="InterPro" id="IPR003369">
    <property type="entry name" value="TatA/B/E"/>
</dbReference>
<dbReference type="GO" id="GO:0033281">
    <property type="term" value="C:TAT protein transport complex"/>
    <property type="evidence" value="ECO:0007669"/>
    <property type="project" value="UniProtKB-UniRule"/>
</dbReference>